<dbReference type="AlphaFoldDB" id="A0A7H0GLD5"/>
<evidence type="ECO:0000256" key="1">
    <source>
        <dbReference type="SAM" id="SignalP"/>
    </source>
</evidence>
<protein>
    <submittedName>
        <fullName evidence="2">Uncharacterized protein</fullName>
    </submittedName>
</protein>
<dbReference type="EMBL" id="CP060783">
    <property type="protein sequence ID" value="QNP49101.1"/>
    <property type="molecule type" value="Genomic_DNA"/>
</dbReference>
<keyword evidence="1" id="KW-0732">Signal</keyword>
<keyword evidence="3" id="KW-1185">Reference proteome</keyword>
<feature type="chain" id="PRO_5028885784" evidence="1">
    <location>
        <begin position="25"/>
        <end position="156"/>
    </location>
</feature>
<feature type="signal peptide" evidence="1">
    <location>
        <begin position="1"/>
        <end position="24"/>
    </location>
</feature>
<gene>
    <name evidence="2" type="ORF">H9K75_02835</name>
</gene>
<accession>A0A7H0GLD5</accession>
<dbReference type="RefSeq" id="WP_187724693.1">
    <property type="nucleotide sequence ID" value="NZ_CP060783.1"/>
</dbReference>
<sequence>MMRMGKNALLAALAGIALCGVAQAGQVVAGLVSVTPQGRASFYFTEPLPDDQAISIQTKSVQGARKKGARTSCCTRIPRGELKAMTSVPEQVTNGSGRPVVGYMLERPLAGNWGENGFVGIAMSARKHLLTAASRCWGAATGLRSRGLACALERKA</sequence>
<organism evidence="2 3">
    <name type="scientific">Diaphorobacter aerolatus</name>
    <dbReference type="NCBI Taxonomy" id="1288495"/>
    <lineage>
        <taxon>Bacteria</taxon>
        <taxon>Pseudomonadati</taxon>
        <taxon>Pseudomonadota</taxon>
        <taxon>Betaproteobacteria</taxon>
        <taxon>Burkholderiales</taxon>
        <taxon>Comamonadaceae</taxon>
        <taxon>Diaphorobacter</taxon>
    </lineage>
</organism>
<evidence type="ECO:0000313" key="2">
    <source>
        <dbReference type="EMBL" id="QNP49101.1"/>
    </source>
</evidence>
<dbReference type="Proteomes" id="UP000516028">
    <property type="component" value="Chromosome"/>
</dbReference>
<dbReference type="KEGG" id="daer:H9K75_02835"/>
<evidence type="ECO:0000313" key="3">
    <source>
        <dbReference type="Proteomes" id="UP000516028"/>
    </source>
</evidence>
<name>A0A7H0GLD5_9BURK</name>
<reference evidence="2 3" key="1">
    <citation type="submission" date="2020-08" db="EMBL/GenBank/DDBJ databases">
        <title>Genome sequence of Diaphorobacter aerolatus KACC 16536T.</title>
        <authorList>
            <person name="Hyun D.-W."/>
            <person name="Bae J.-W."/>
        </authorList>
    </citation>
    <scope>NUCLEOTIDE SEQUENCE [LARGE SCALE GENOMIC DNA]</scope>
    <source>
        <strain evidence="2 3">KACC 16536</strain>
    </source>
</reference>
<proteinExistence type="predicted"/>